<dbReference type="AlphaFoldDB" id="A0A160VAW7"/>
<name>A0A160VAW7_9ZZZZ</name>
<organism evidence="1">
    <name type="scientific">hydrothermal vent metagenome</name>
    <dbReference type="NCBI Taxonomy" id="652676"/>
    <lineage>
        <taxon>unclassified sequences</taxon>
        <taxon>metagenomes</taxon>
        <taxon>ecological metagenomes</taxon>
    </lineage>
</organism>
<protein>
    <submittedName>
        <fullName evidence="1">Uncharacterized protein</fullName>
    </submittedName>
</protein>
<gene>
    <name evidence="1" type="ORF">MGWOODY_Clf2541</name>
</gene>
<dbReference type="EMBL" id="FAXA01000116">
    <property type="protein sequence ID" value="CUV01660.1"/>
    <property type="molecule type" value="Genomic_DNA"/>
</dbReference>
<accession>A0A160VAW7</accession>
<proteinExistence type="predicted"/>
<sequence>MRVKTGVLIGVEMSMGQGVDCAWRAICYHVLAQALSL</sequence>
<reference evidence="1" key="1">
    <citation type="submission" date="2015-10" db="EMBL/GenBank/DDBJ databases">
        <authorList>
            <person name="Gilbert D.G."/>
        </authorList>
    </citation>
    <scope>NUCLEOTIDE SEQUENCE</scope>
</reference>
<evidence type="ECO:0000313" key="1">
    <source>
        <dbReference type="EMBL" id="CUV01660.1"/>
    </source>
</evidence>